<dbReference type="Proteomes" id="UP000830837">
    <property type="component" value="Chromosome"/>
</dbReference>
<name>A0ACD3ZX48_9BACI</name>
<organism evidence="1 2">
    <name type="scientific">Bacillus rugosus</name>
    <dbReference type="NCBI Taxonomy" id="2715209"/>
    <lineage>
        <taxon>Bacteria</taxon>
        <taxon>Bacillati</taxon>
        <taxon>Bacillota</taxon>
        <taxon>Bacilli</taxon>
        <taxon>Bacillales</taxon>
        <taxon>Bacillaceae</taxon>
        <taxon>Bacillus</taxon>
    </lineage>
</organism>
<gene>
    <name evidence="1" type="ORF">M0696_17400</name>
</gene>
<evidence type="ECO:0000313" key="1">
    <source>
        <dbReference type="EMBL" id="UPV78562.1"/>
    </source>
</evidence>
<sequence length="64" mass="6999">MKTYSQPSLIEFGTAEELIQGCGGWGVENWSMDDSDSKYVWMTTGGRKLCICTSLSGTKCTPVL</sequence>
<protein>
    <submittedName>
        <fullName evidence="1">Uncharacterized protein</fullName>
    </submittedName>
</protein>
<keyword evidence="2" id="KW-1185">Reference proteome</keyword>
<evidence type="ECO:0000313" key="2">
    <source>
        <dbReference type="Proteomes" id="UP000830837"/>
    </source>
</evidence>
<dbReference type="EMBL" id="CP096590">
    <property type="protein sequence ID" value="UPV78562.1"/>
    <property type="molecule type" value="Genomic_DNA"/>
</dbReference>
<accession>A0ACD3ZX48</accession>
<reference evidence="1" key="1">
    <citation type="submission" date="2022-04" db="EMBL/GenBank/DDBJ databases">
        <title>Complete genome of Bacillus.</title>
        <authorList>
            <person name="Kong X."/>
            <person name="Hou M."/>
        </authorList>
    </citation>
    <scope>NUCLEOTIDE SEQUENCE</scope>
    <source>
        <strain evidence="1">A78.1</strain>
    </source>
</reference>
<proteinExistence type="predicted"/>